<feature type="region of interest" description="Disordered" evidence="7">
    <location>
        <begin position="273"/>
        <end position="295"/>
    </location>
</feature>
<dbReference type="Pfam" id="PF00078">
    <property type="entry name" value="RVT_1"/>
    <property type="match status" value="1"/>
</dbReference>
<feature type="compositionally biased region" description="Basic residues" evidence="7">
    <location>
        <begin position="389"/>
        <end position="407"/>
    </location>
</feature>
<dbReference type="GO" id="GO:0003964">
    <property type="term" value="F:RNA-directed DNA polymerase activity"/>
    <property type="evidence" value="ECO:0007669"/>
    <property type="project" value="UniProtKB-KW"/>
</dbReference>
<evidence type="ECO:0000256" key="1">
    <source>
        <dbReference type="ARBA" id="ARBA00012493"/>
    </source>
</evidence>
<evidence type="ECO:0000313" key="9">
    <source>
        <dbReference type="EMBL" id="CAB0033381.1"/>
    </source>
</evidence>
<dbReference type="OrthoDB" id="2286242at2759"/>
<keyword evidence="2" id="KW-0808">Transferase</keyword>
<dbReference type="PANTHER" id="PTHR37984">
    <property type="entry name" value="PROTEIN CBG26694"/>
    <property type="match status" value="1"/>
</dbReference>
<dbReference type="PROSITE" id="PS50878">
    <property type="entry name" value="RT_POL"/>
    <property type="match status" value="1"/>
</dbReference>
<dbReference type="GO" id="GO:0004519">
    <property type="term" value="F:endonuclease activity"/>
    <property type="evidence" value="ECO:0007669"/>
    <property type="project" value="UniProtKB-KW"/>
</dbReference>
<dbReference type="EC" id="2.7.7.49" evidence="1"/>
<evidence type="ECO:0000256" key="3">
    <source>
        <dbReference type="ARBA" id="ARBA00022722"/>
    </source>
</evidence>
<dbReference type="InterPro" id="IPR050951">
    <property type="entry name" value="Retrovirus_Pol_polyprotein"/>
</dbReference>
<evidence type="ECO:0000256" key="6">
    <source>
        <dbReference type="ARBA" id="ARBA00023268"/>
    </source>
</evidence>
<name>A0A6H5I7K9_9HYME</name>
<reference evidence="9 10" key="1">
    <citation type="submission" date="2020-02" db="EMBL/GenBank/DDBJ databases">
        <authorList>
            <person name="Ferguson B K."/>
        </authorList>
    </citation>
    <scope>NUCLEOTIDE SEQUENCE [LARGE SCALE GENOMIC DNA]</scope>
</reference>
<feature type="region of interest" description="Disordered" evidence="7">
    <location>
        <begin position="376"/>
        <end position="425"/>
    </location>
</feature>
<evidence type="ECO:0000313" key="10">
    <source>
        <dbReference type="Proteomes" id="UP000479190"/>
    </source>
</evidence>
<gene>
    <name evidence="9" type="ORF">TBRA_LOCUS5293</name>
</gene>
<dbReference type="Pfam" id="PF17919">
    <property type="entry name" value="RT_RNaseH_2"/>
    <property type="match status" value="1"/>
</dbReference>
<keyword evidence="5" id="KW-0695">RNA-directed DNA polymerase</keyword>
<evidence type="ECO:0000256" key="4">
    <source>
        <dbReference type="ARBA" id="ARBA00022759"/>
    </source>
</evidence>
<evidence type="ECO:0000256" key="5">
    <source>
        <dbReference type="ARBA" id="ARBA00022918"/>
    </source>
</evidence>
<dbReference type="Proteomes" id="UP000479190">
    <property type="component" value="Unassembled WGS sequence"/>
</dbReference>
<evidence type="ECO:0000256" key="2">
    <source>
        <dbReference type="ARBA" id="ARBA00022695"/>
    </source>
</evidence>
<dbReference type="AlphaFoldDB" id="A0A6H5I7K9"/>
<keyword evidence="3" id="KW-0540">Nuclease</keyword>
<keyword evidence="4" id="KW-0378">Hydrolase</keyword>
<protein>
    <recommendedName>
        <fullName evidence="1">RNA-directed DNA polymerase</fullName>
        <ecNumber evidence="1">2.7.7.49</ecNumber>
    </recommendedName>
</protein>
<keyword evidence="6" id="KW-0511">Multifunctional enzyme</keyword>
<feature type="domain" description="Reverse transcriptase" evidence="8">
    <location>
        <begin position="1"/>
        <end position="67"/>
    </location>
</feature>
<dbReference type="InterPro" id="IPR043128">
    <property type="entry name" value="Rev_trsase/Diguanyl_cyclase"/>
</dbReference>
<dbReference type="Gene3D" id="3.30.70.270">
    <property type="match status" value="2"/>
</dbReference>
<evidence type="ECO:0000256" key="7">
    <source>
        <dbReference type="SAM" id="MobiDB-lite"/>
    </source>
</evidence>
<keyword evidence="10" id="KW-1185">Reference proteome</keyword>
<dbReference type="InterPro" id="IPR043502">
    <property type="entry name" value="DNA/RNA_pol_sf"/>
</dbReference>
<accession>A0A6H5I7K9</accession>
<keyword evidence="2" id="KW-0548">Nucleotidyltransferase</keyword>
<dbReference type="CDD" id="cd09274">
    <property type="entry name" value="RNase_HI_RT_Ty3"/>
    <property type="match status" value="1"/>
</dbReference>
<dbReference type="InterPro" id="IPR041577">
    <property type="entry name" value="RT_RNaseH_2"/>
</dbReference>
<sequence length="518" mass="58732">MDKLFCSKVEKHVFAYLDDIILVTETFEQHMVWLERVIRTLIDAKLVVNRDKCEFCCQSVKFLGYVLDSSGLRVDSDRVRPIYEYPAPKNVKQVRRLLGMVGWYSRFIKNEAEIKVPLSKLLRKDVTFVWGPEQEKAFEALKRCLSEAPVLVRPDFSKEFAIQTDASDYAVGAVLTQEYEDGEHPVYYVSRVLSRAEQRYTTTEKECLAVIWAIEKFRPYVEGSRFKVVTDHRALTWLRNFKDPQGRESLAKMDGNSGNNNREQRRSYAAVVAGGGGERTPSVSLTASGGDEVAPSSVQAYASEEARASRDAEAELESYLSREELGASALSRREPEGMLVVEVSGESLPISSGVPVEEGEISEDWGASADPVDFHYHRPAWQRTDAEKRRARKERRRRNGPCQRSARHRQEKDVARIQTATSSRRRSGARCWRPCSRTRSCNNNSSRTGSRSSINSSCVSLNIAGSRASFNNSNCNNICSWLDLHNCNNISNRSWSHNNNNISKSPWWWTGATEWIGS</sequence>
<dbReference type="InterPro" id="IPR000477">
    <property type="entry name" value="RT_dom"/>
</dbReference>
<dbReference type="FunFam" id="3.10.20.370:FF:000001">
    <property type="entry name" value="Retrovirus-related Pol polyprotein from transposon 17.6-like protein"/>
    <property type="match status" value="1"/>
</dbReference>
<dbReference type="SUPFAM" id="SSF56672">
    <property type="entry name" value="DNA/RNA polymerases"/>
    <property type="match status" value="1"/>
</dbReference>
<proteinExistence type="predicted"/>
<dbReference type="FunFam" id="3.30.70.270:FF:000020">
    <property type="entry name" value="Transposon Tf2-6 polyprotein-like Protein"/>
    <property type="match status" value="1"/>
</dbReference>
<evidence type="ECO:0000259" key="8">
    <source>
        <dbReference type="PROSITE" id="PS50878"/>
    </source>
</evidence>
<keyword evidence="4" id="KW-0255">Endonuclease</keyword>
<dbReference type="PANTHER" id="PTHR37984:SF5">
    <property type="entry name" value="PROTEIN NYNRIN-LIKE"/>
    <property type="match status" value="1"/>
</dbReference>
<dbReference type="EMBL" id="CADCXV010000708">
    <property type="protein sequence ID" value="CAB0033381.1"/>
    <property type="molecule type" value="Genomic_DNA"/>
</dbReference>
<organism evidence="9 10">
    <name type="scientific">Trichogramma brassicae</name>
    <dbReference type="NCBI Taxonomy" id="86971"/>
    <lineage>
        <taxon>Eukaryota</taxon>
        <taxon>Metazoa</taxon>
        <taxon>Ecdysozoa</taxon>
        <taxon>Arthropoda</taxon>
        <taxon>Hexapoda</taxon>
        <taxon>Insecta</taxon>
        <taxon>Pterygota</taxon>
        <taxon>Neoptera</taxon>
        <taxon>Endopterygota</taxon>
        <taxon>Hymenoptera</taxon>
        <taxon>Apocrita</taxon>
        <taxon>Proctotrupomorpha</taxon>
        <taxon>Chalcidoidea</taxon>
        <taxon>Trichogrammatidae</taxon>
        <taxon>Trichogramma</taxon>
    </lineage>
</organism>